<dbReference type="InterPro" id="IPR001623">
    <property type="entry name" value="DnaJ_domain"/>
</dbReference>
<feature type="region of interest" description="Disordered" evidence="2">
    <location>
        <begin position="148"/>
        <end position="177"/>
    </location>
</feature>
<evidence type="ECO:0000256" key="1">
    <source>
        <dbReference type="PROSITE-ProRule" id="PRU00339"/>
    </source>
</evidence>
<dbReference type="PANTHER" id="PTHR23172:SF19">
    <property type="entry name" value="J DOMAIN-CONTAINING PROTEIN"/>
    <property type="match status" value="1"/>
</dbReference>
<feature type="domain" description="J" evidence="4">
    <location>
        <begin position="569"/>
        <end position="632"/>
    </location>
</feature>
<proteinExistence type="predicted"/>
<evidence type="ECO:0000313" key="5">
    <source>
        <dbReference type="EMBL" id="KAG7846450.1"/>
    </source>
</evidence>
<dbReference type="PROSITE" id="PS50076">
    <property type="entry name" value="DNAJ_2"/>
    <property type="match status" value="1"/>
</dbReference>
<dbReference type="InterPro" id="IPR011990">
    <property type="entry name" value="TPR-like_helical_dom_sf"/>
</dbReference>
<evidence type="ECO:0008006" key="7">
    <source>
        <dbReference type="Google" id="ProtNLM"/>
    </source>
</evidence>
<dbReference type="InterPro" id="IPR015940">
    <property type="entry name" value="UBA"/>
</dbReference>
<feature type="region of interest" description="Disordered" evidence="2">
    <location>
        <begin position="492"/>
        <end position="528"/>
    </location>
</feature>
<gene>
    <name evidence="5" type="ORF">KL940_004402</name>
</gene>
<dbReference type="Gene3D" id="1.10.287.110">
    <property type="entry name" value="DnaJ domain"/>
    <property type="match status" value="1"/>
</dbReference>
<keyword evidence="1" id="KW-0802">TPR repeat</keyword>
<feature type="region of interest" description="Disordered" evidence="2">
    <location>
        <begin position="283"/>
        <end position="360"/>
    </location>
</feature>
<dbReference type="Gene3D" id="1.25.40.10">
    <property type="entry name" value="Tetratricopeptide repeat domain"/>
    <property type="match status" value="1"/>
</dbReference>
<evidence type="ECO:0000313" key="6">
    <source>
        <dbReference type="Proteomes" id="UP001197328"/>
    </source>
</evidence>
<sequence length="632" mass="69489">MADKMENPEEKIQEGLFDRIINNLVSTRSSRLTADTAERERGQDQRAARGDRETEREDGACERAVGELPQKCRVPSGQDGRARGADRVGICSVASHTYVITPPPAPAAAALDVDWLDKLSSRASPSSTPQQQSSDDFEKLFDVFKAPAAPAAPAPPAPAPEPASTPPGPRPAPPSTYAQLLDMGFSEQQAADAVRNTDTFDAAIAYLVDAAHQHSRPARHDTAATEDLGALVNDLSAELMSKASFLLNTGRKKLKQGIEMYRQHERRNEPAWMRNQDRYKNEGFSEEEEIERVRKLEEERSRRGKGGGEESRLAGESSGKPPTGPAPLLDFGDEPAATSDGPVESAPPSAPPSIPPQFQSLRQQGSDYFAKGDFAGALETYQRALAQLPENHLCRIIAYSNLAIVYSRLGDAKKQLESAENGVAQAASAASDTKIDDKPVKSYWIKLVAKKAEALEHLERFKEALEAYNLLIENGGFSKPAMDGKRRCLNVLQPRKPPKKPAQSSPSPTAPSATVSRVKEHHRKQESLEDEKFALHDKVEQQLQSWKAGKEDNLRALLASLHQILWPELGWKTVGLPDLVLDKKVKLVYMKAVAKTHPDKIATETSTERKLIANGVFITLNQAWDRFKEQNK</sequence>
<dbReference type="InterPro" id="IPR036869">
    <property type="entry name" value="J_dom_sf"/>
</dbReference>
<dbReference type="Gene3D" id="1.10.8.10">
    <property type="entry name" value="DNA helicase RuvA subunit, C-terminal domain"/>
    <property type="match status" value="1"/>
</dbReference>
<dbReference type="InterPro" id="IPR009060">
    <property type="entry name" value="UBA-like_sf"/>
</dbReference>
<dbReference type="PROSITE" id="PS50005">
    <property type="entry name" value="TPR"/>
    <property type="match status" value="1"/>
</dbReference>
<evidence type="ECO:0000259" key="3">
    <source>
        <dbReference type="PROSITE" id="PS50030"/>
    </source>
</evidence>
<dbReference type="EMBL" id="JAHLVD010000013">
    <property type="protein sequence ID" value="KAG7846450.1"/>
    <property type="molecule type" value="Genomic_DNA"/>
</dbReference>
<dbReference type="Pfam" id="PF13424">
    <property type="entry name" value="TPR_12"/>
    <property type="match status" value="1"/>
</dbReference>
<organism evidence="5 6">
    <name type="scientific">Pichia angusta</name>
    <name type="common">Yeast</name>
    <name type="synonym">Hansenula polymorpha</name>
    <dbReference type="NCBI Taxonomy" id="870730"/>
    <lineage>
        <taxon>Eukaryota</taxon>
        <taxon>Fungi</taxon>
        <taxon>Dikarya</taxon>
        <taxon>Ascomycota</taxon>
        <taxon>Saccharomycotina</taxon>
        <taxon>Pichiomycetes</taxon>
        <taxon>Pichiales</taxon>
        <taxon>Pichiaceae</taxon>
        <taxon>Ogataea</taxon>
    </lineage>
</organism>
<dbReference type="Proteomes" id="UP001197328">
    <property type="component" value="Unassembled WGS sequence"/>
</dbReference>
<feature type="domain" description="UBA" evidence="3">
    <location>
        <begin position="171"/>
        <end position="210"/>
    </location>
</feature>
<evidence type="ECO:0000256" key="2">
    <source>
        <dbReference type="SAM" id="MobiDB-lite"/>
    </source>
</evidence>
<dbReference type="SUPFAM" id="SSF46934">
    <property type="entry name" value="UBA-like"/>
    <property type="match status" value="1"/>
</dbReference>
<protein>
    <recommendedName>
        <fullName evidence="7">UBA domain-containing protein</fullName>
    </recommendedName>
</protein>
<feature type="compositionally biased region" description="Low complexity" evidence="2">
    <location>
        <begin position="501"/>
        <end position="516"/>
    </location>
</feature>
<dbReference type="PANTHER" id="PTHR23172">
    <property type="entry name" value="AUXILIN/CYCLIN G-ASSOCIATED KINASE-RELATED"/>
    <property type="match status" value="1"/>
</dbReference>
<reference evidence="5 6" key="1">
    <citation type="journal article" date="2021" name="G3 (Bethesda)">
        <title>Genomic diversity, chromosomal rearrangements, and interspecies hybridization in the ogataea polymorpha species complex.</title>
        <authorList>
            <person name="Hanson S.J."/>
            <person name="Cinneide E.O."/>
            <person name="Salzberg L.I."/>
            <person name="Wolfe K.H."/>
            <person name="McGowan J."/>
            <person name="Fitzpatrick D.A."/>
            <person name="Matlin K."/>
        </authorList>
    </citation>
    <scope>NUCLEOTIDE SEQUENCE [LARGE SCALE GENOMIC DNA]</scope>
    <source>
        <strain evidence="5">51-138</strain>
    </source>
</reference>
<feature type="compositionally biased region" description="Basic and acidic residues" evidence="2">
    <location>
        <begin position="36"/>
        <end position="65"/>
    </location>
</feature>
<dbReference type="SUPFAM" id="SSF48452">
    <property type="entry name" value="TPR-like"/>
    <property type="match status" value="1"/>
</dbReference>
<evidence type="ECO:0000259" key="4">
    <source>
        <dbReference type="PROSITE" id="PS50076"/>
    </source>
</evidence>
<feature type="compositionally biased region" description="Pro residues" evidence="2">
    <location>
        <begin position="150"/>
        <end position="174"/>
    </location>
</feature>
<dbReference type="SUPFAM" id="SSF46565">
    <property type="entry name" value="Chaperone J-domain"/>
    <property type="match status" value="1"/>
</dbReference>
<keyword evidence="6" id="KW-1185">Reference proteome</keyword>
<dbReference type="PROSITE" id="PS50030">
    <property type="entry name" value="UBA"/>
    <property type="match status" value="1"/>
</dbReference>
<feature type="compositionally biased region" description="Basic and acidic residues" evidence="2">
    <location>
        <begin position="291"/>
        <end position="313"/>
    </location>
</feature>
<feature type="region of interest" description="Disordered" evidence="2">
    <location>
        <begin position="28"/>
        <end position="84"/>
    </location>
</feature>
<accession>A0ABQ7RSB1</accession>
<name>A0ABQ7RSB1_PICAN</name>
<dbReference type="SMART" id="SM00028">
    <property type="entry name" value="TPR"/>
    <property type="match status" value="3"/>
</dbReference>
<comment type="caution">
    <text evidence="5">The sequence shown here is derived from an EMBL/GenBank/DDBJ whole genome shotgun (WGS) entry which is preliminary data.</text>
</comment>
<feature type="repeat" description="TPR" evidence="1">
    <location>
        <begin position="358"/>
        <end position="391"/>
    </location>
</feature>
<dbReference type="InterPro" id="IPR019734">
    <property type="entry name" value="TPR_rpt"/>
</dbReference>